<keyword evidence="2" id="KW-1185">Reference proteome</keyword>
<sequence length="163" mass="17858">MPQLPESSTCQRMDVGEALSSSKHLNITPNGQQAYIHKEVGIPSQSTPSFSLEMRHAKILNIAITNTLSILGHRIYESELFCLSTEIILGNKLGNAISCTFRTYFCLQDSRVGYPASSVTGTIKDQGSSGITIFDFVKLSQICAQESYHSYVSVLAVYDASQI</sequence>
<evidence type="ECO:0000313" key="2">
    <source>
        <dbReference type="Proteomes" id="UP000240493"/>
    </source>
</evidence>
<dbReference type="EMBL" id="KZ679257">
    <property type="protein sequence ID" value="PTB45079.1"/>
    <property type="molecule type" value="Genomic_DNA"/>
</dbReference>
<accession>A0A2T3ZJU4</accession>
<reference evidence="1 2" key="1">
    <citation type="submission" date="2016-07" db="EMBL/GenBank/DDBJ databases">
        <title>Multiple horizontal gene transfer events from other fungi enriched the ability of initially mycotrophic Trichoderma (Ascomycota) to feed on dead plant biomass.</title>
        <authorList>
            <consortium name="DOE Joint Genome Institute"/>
            <person name="Aerts A."/>
            <person name="Atanasova L."/>
            <person name="Chenthamara K."/>
            <person name="Zhang J."/>
            <person name="Grujic M."/>
            <person name="Henrissat B."/>
            <person name="Kuo A."/>
            <person name="Salamov A."/>
            <person name="Lipzen A."/>
            <person name="Labutti K."/>
            <person name="Barry K."/>
            <person name="Miao Y."/>
            <person name="Rahimi M.J."/>
            <person name="Shen Q."/>
            <person name="Grigoriev I.V."/>
            <person name="Kubicek C.P."/>
            <person name="Druzhinina I.S."/>
        </authorList>
    </citation>
    <scope>NUCLEOTIDE SEQUENCE [LARGE SCALE GENOMIC DNA]</scope>
    <source>
        <strain evidence="1 2">CBS 433.97</strain>
    </source>
</reference>
<dbReference type="AlphaFoldDB" id="A0A2T3ZJU4"/>
<evidence type="ECO:0000313" key="1">
    <source>
        <dbReference type="EMBL" id="PTB45079.1"/>
    </source>
</evidence>
<gene>
    <name evidence="1" type="ORF">M441DRAFT_43188</name>
</gene>
<name>A0A2T3ZJU4_TRIA4</name>
<proteinExistence type="predicted"/>
<dbReference type="Proteomes" id="UP000240493">
    <property type="component" value="Unassembled WGS sequence"/>
</dbReference>
<protein>
    <submittedName>
        <fullName evidence="1">Uncharacterized protein</fullName>
    </submittedName>
</protein>
<organism evidence="1 2">
    <name type="scientific">Trichoderma asperellum (strain ATCC 204424 / CBS 433.97 / NBRC 101777)</name>
    <dbReference type="NCBI Taxonomy" id="1042311"/>
    <lineage>
        <taxon>Eukaryota</taxon>
        <taxon>Fungi</taxon>
        <taxon>Dikarya</taxon>
        <taxon>Ascomycota</taxon>
        <taxon>Pezizomycotina</taxon>
        <taxon>Sordariomycetes</taxon>
        <taxon>Hypocreomycetidae</taxon>
        <taxon>Hypocreales</taxon>
        <taxon>Hypocreaceae</taxon>
        <taxon>Trichoderma</taxon>
    </lineage>
</organism>